<evidence type="ECO:0000256" key="1">
    <source>
        <dbReference type="PROSITE-ProRule" id="PRU00042"/>
    </source>
</evidence>
<keyword evidence="1" id="KW-0863">Zinc-finger</keyword>
<keyword evidence="1" id="KW-0479">Metal-binding</keyword>
<proteinExistence type="predicted"/>
<feature type="domain" description="C2H2-type" evidence="3">
    <location>
        <begin position="10"/>
        <end position="43"/>
    </location>
</feature>
<organism evidence="4 5">
    <name type="scientific">Crepidotus variabilis</name>
    <dbReference type="NCBI Taxonomy" id="179855"/>
    <lineage>
        <taxon>Eukaryota</taxon>
        <taxon>Fungi</taxon>
        <taxon>Dikarya</taxon>
        <taxon>Basidiomycota</taxon>
        <taxon>Agaricomycotina</taxon>
        <taxon>Agaricomycetes</taxon>
        <taxon>Agaricomycetidae</taxon>
        <taxon>Agaricales</taxon>
        <taxon>Agaricineae</taxon>
        <taxon>Crepidotaceae</taxon>
        <taxon>Crepidotus</taxon>
    </lineage>
</organism>
<dbReference type="OrthoDB" id="3232986at2759"/>
<feature type="region of interest" description="Disordered" evidence="2">
    <location>
        <begin position="50"/>
        <end position="73"/>
    </location>
</feature>
<evidence type="ECO:0000313" key="5">
    <source>
        <dbReference type="Proteomes" id="UP000807306"/>
    </source>
</evidence>
<dbReference type="PROSITE" id="PS50157">
    <property type="entry name" value="ZINC_FINGER_C2H2_2"/>
    <property type="match status" value="1"/>
</dbReference>
<dbReference type="InterPro" id="IPR013087">
    <property type="entry name" value="Znf_C2H2_type"/>
</dbReference>
<dbReference type="InterPro" id="IPR049233">
    <property type="entry name" value="DUF6830"/>
</dbReference>
<evidence type="ECO:0000313" key="4">
    <source>
        <dbReference type="EMBL" id="KAF9527842.1"/>
    </source>
</evidence>
<dbReference type="Pfam" id="PF20722">
    <property type="entry name" value="DUF6830"/>
    <property type="match status" value="1"/>
</dbReference>
<dbReference type="AlphaFoldDB" id="A0A9P6EEY2"/>
<dbReference type="Pfam" id="PF18759">
    <property type="entry name" value="Plavaka"/>
    <property type="match status" value="2"/>
</dbReference>
<feature type="compositionally biased region" description="Polar residues" evidence="2">
    <location>
        <begin position="50"/>
        <end position="70"/>
    </location>
</feature>
<protein>
    <recommendedName>
        <fullName evidence="3">C2H2-type domain-containing protein</fullName>
    </recommendedName>
</protein>
<keyword evidence="5" id="KW-1185">Reference proteome</keyword>
<reference evidence="4" key="1">
    <citation type="submission" date="2020-11" db="EMBL/GenBank/DDBJ databases">
        <authorList>
            <consortium name="DOE Joint Genome Institute"/>
            <person name="Ahrendt S."/>
            <person name="Riley R."/>
            <person name="Andreopoulos W."/>
            <person name="Labutti K."/>
            <person name="Pangilinan J."/>
            <person name="Ruiz-Duenas F.J."/>
            <person name="Barrasa J.M."/>
            <person name="Sanchez-Garcia M."/>
            <person name="Camarero S."/>
            <person name="Miyauchi S."/>
            <person name="Serrano A."/>
            <person name="Linde D."/>
            <person name="Babiker R."/>
            <person name="Drula E."/>
            <person name="Ayuso-Fernandez I."/>
            <person name="Pacheco R."/>
            <person name="Padilla G."/>
            <person name="Ferreira P."/>
            <person name="Barriuso J."/>
            <person name="Kellner H."/>
            <person name="Castanera R."/>
            <person name="Alfaro M."/>
            <person name="Ramirez L."/>
            <person name="Pisabarro A.G."/>
            <person name="Kuo A."/>
            <person name="Tritt A."/>
            <person name="Lipzen A."/>
            <person name="He G."/>
            <person name="Yan M."/>
            <person name="Ng V."/>
            <person name="Cullen D."/>
            <person name="Martin F."/>
            <person name="Rosso M.-N."/>
            <person name="Henrissat B."/>
            <person name="Hibbett D."/>
            <person name="Martinez A.T."/>
            <person name="Grigoriev I.V."/>
        </authorList>
    </citation>
    <scope>NUCLEOTIDE SEQUENCE</scope>
    <source>
        <strain evidence="4">CBS 506.95</strain>
    </source>
</reference>
<dbReference type="EMBL" id="MU157857">
    <property type="protein sequence ID" value="KAF9527842.1"/>
    <property type="molecule type" value="Genomic_DNA"/>
</dbReference>
<evidence type="ECO:0000259" key="3">
    <source>
        <dbReference type="PROSITE" id="PS50157"/>
    </source>
</evidence>
<dbReference type="GO" id="GO:0008270">
    <property type="term" value="F:zinc ion binding"/>
    <property type="evidence" value="ECO:0007669"/>
    <property type="project" value="UniProtKB-KW"/>
</dbReference>
<comment type="caution">
    <text evidence="4">The sequence shown here is derived from an EMBL/GenBank/DDBJ whole genome shotgun (WGS) entry which is preliminary data.</text>
</comment>
<dbReference type="Proteomes" id="UP000807306">
    <property type="component" value="Unassembled WGS sequence"/>
</dbReference>
<dbReference type="InterPro" id="IPR041078">
    <property type="entry name" value="Plavaka"/>
</dbReference>
<accession>A0A9P6EEY2</accession>
<evidence type="ECO:0000256" key="2">
    <source>
        <dbReference type="SAM" id="MobiDB-lite"/>
    </source>
</evidence>
<gene>
    <name evidence="4" type="ORF">CPB83DRAFT_869722</name>
</gene>
<name>A0A9P6EEY2_9AGAR</name>
<keyword evidence="1" id="KW-0862">Zinc</keyword>
<sequence length="994" mass="112337">MPLIEPSKLIRCPLCAKKFSTSAQVQNHLSQPKSLCRHTLENAMHFNNSTTMVGPSTSFQDTSPEPTSPLSGPLDHPYEMDMDVDSHPLNTGVGDEHPEYEHFEPLIPQTTTESPFYRVNFPSHSNISSVKGQAPTFMELFNQDEHAPKRVNNAYYPYASQKEWELVRFLLTCGLSIAAINEFLGLEIIKDIGLSFRTAKDLRSRAEILPAGPRWVSKPVSPTTPTKKPTVLYHRNPLECIESLMRSPLLGDNVSFGPYQLFASAARVMRAYTEWLSGEAAWHMQEQLPEGATLLGTILSSDKTNISTMTGNRVAHPLLISLANIFMEFRNKASNNTFLLLALLPVPKFIDPKKKIRGVLESRLYHECLDIVLKPLKVAAQWGVLMADPLGNQPSSTLATLRKISTLVEPTDLEAFEKEALKHRLNGVLLPFWRDWPLSDPSTFLTPEPLHHWHKQFWDHDAKWCIHAVGSHKIDFRFSILQPRTGFQHFKEGISSLKQVTGRDHRDMQRHIVSVIADAVSPDFLTAIRALLDFRYLAQSTIIDDTMCRQIEALLQLFHRHKKAILDAGARRGKKGPILNWQIPKLEFLQSVVPNLCLNGAPIQWTADVTEHAHISVVKEPADSGNNQSYEPQICRYLDRLDKINNFDLATSMLAAGVDFGNRVINGDDNELDDNDDDDELLLSSTSDLLNTISPCGYKQSAPSRSLTDYFYRSQMLDRGLINQAPFPRRTFKCADNIVIHLSRDPPLKRMSVDNASMLFNLPDLRPALVDYLNRLQPDGYVKNIGGRRLARPESELPFTHIEVWKKLCLQTKAYHFPHGLLSPVTVHAEPPSSAWPQGHVDSVILNLDPLKKWPISGIQGHVVADLILIFRLIVPHPAPTAVNPPEHYVTDRFLAYVKRYDFIPQSDSVTGKRGQLPEPNSFLYVLKKGKRTNGDIIGDIIPLDQVRALADVTPHLGQRADRRLTKETSLAFCSEFYLNKYFDKEFFYALTLR</sequence>